<name>A0A7W6H9C5_9HYPH</name>
<evidence type="ECO:0000313" key="3">
    <source>
        <dbReference type="Proteomes" id="UP000542776"/>
    </source>
</evidence>
<comment type="caution">
    <text evidence="2">The sequence shown here is derived from an EMBL/GenBank/DDBJ whole genome shotgun (WGS) entry which is preliminary data.</text>
</comment>
<feature type="transmembrane region" description="Helical" evidence="1">
    <location>
        <begin position="39"/>
        <end position="61"/>
    </location>
</feature>
<protein>
    <submittedName>
        <fullName evidence="2">Uncharacterized protein</fullName>
    </submittedName>
</protein>
<keyword evidence="1" id="KW-1133">Transmembrane helix</keyword>
<keyword evidence="1" id="KW-0472">Membrane</keyword>
<evidence type="ECO:0000256" key="1">
    <source>
        <dbReference type="SAM" id="Phobius"/>
    </source>
</evidence>
<reference evidence="2 3" key="1">
    <citation type="submission" date="2020-08" db="EMBL/GenBank/DDBJ databases">
        <title>Genomic Encyclopedia of Type Strains, Phase IV (KMG-IV): sequencing the most valuable type-strain genomes for metagenomic binning, comparative biology and taxonomic classification.</title>
        <authorList>
            <person name="Goeker M."/>
        </authorList>
    </citation>
    <scope>NUCLEOTIDE SEQUENCE [LARGE SCALE GENOMIC DNA]</scope>
    <source>
        <strain evidence="2 3">DSM 102238</strain>
    </source>
</reference>
<dbReference type="AlphaFoldDB" id="A0A7W6H9C5"/>
<gene>
    <name evidence="2" type="ORF">GGR04_004773</name>
</gene>
<organism evidence="2 3">
    <name type="scientific">Aureimonas pseudogalii</name>
    <dbReference type="NCBI Taxonomy" id="1744844"/>
    <lineage>
        <taxon>Bacteria</taxon>
        <taxon>Pseudomonadati</taxon>
        <taxon>Pseudomonadota</taxon>
        <taxon>Alphaproteobacteria</taxon>
        <taxon>Hyphomicrobiales</taxon>
        <taxon>Aurantimonadaceae</taxon>
        <taxon>Aureimonas</taxon>
    </lineage>
</organism>
<accession>A0A7W6H9C5</accession>
<proteinExistence type="predicted"/>
<feature type="transmembrane region" description="Helical" evidence="1">
    <location>
        <begin position="12"/>
        <end position="33"/>
    </location>
</feature>
<dbReference type="Proteomes" id="UP000542776">
    <property type="component" value="Unassembled WGS sequence"/>
</dbReference>
<sequence length="69" mass="7887">MSDRRLSFSVQPWPVSLMIGLFVLILTTLYQSFSWSQPVWMVALVIAGIGFLSAWVAQVAYAKFFDRSR</sequence>
<keyword evidence="3" id="KW-1185">Reference proteome</keyword>
<dbReference type="EMBL" id="JACIEK010000037">
    <property type="protein sequence ID" value="MBB4000892.1"/>
    <property type="molecule type" value="Genomic_DNA"/>
</dbReference>
<keyword evidence="1" id="KW-0812">Transmembrane</keyword>
<evidence type="ECO:0000313" key="2">
    <source>
        <dbReference type="EMBL" id="MBB4000892.1"/>
    </source>
</evidence>